<dbReference type="AlphaFoldDB" id="A0A0L8GSM4"/>
<protein>
    <submittedName>
        <fullName evidence="2">Uncharacterized protein</fullName>
    </submittedName>
</protein>
<organism evidence="2">
    <name type="scientific">Octopus bimaculoides</name>
    <name type="common">California two-spotted octopus</name>
    <dbReference type="NCBI Taxonomy" id="37653"/>
    <lineage>
        <taxon>Eukaryota</taxon>
        <taxon>Metazoa</taxon>
        <taxon>Spiralia</taxon>
        <taxon>Lophotrochozoa</taxon>
        <taxon>Mollusca</taxon>
        <taxon>Cephalopoda</taxon>
        <taxon>Coleoidea</taxon>
        <taxon>Octopodiformes</taxon>
        <taxon>Octopoda</taxon>
        <taxon>Incirrata</taxon>
        <taxon>Octopodidae</taxon>
        <taxon>Octopus</taxon>
    </lineage>
</organism>
<name>A0A0L8GSM4_OCTBM</name>
<gene>
    <name evidence="2" type="ORF">OCBIM_22028756mg</name>
</gene>
<sequence length="85" mass="10281">MFSYVVFDIFHLKTRWNSHNWNVFYHRSAQSRLPWKLNNNIISQCFSRLVYCLPLLFICLTLFFDACMGHTKCFSCYQLSCFHVK</sequence>
<evidence type="ECO:0000256" key="1">
    <source>
        <dbReference type="SAM" id="Phobius"/>
    </source>
</evidence>
<keyword evidence="1" id="KW-1133">Transmembrane helix</keyword>
<proteinExistence type="predicted"/>
<keyword evidence="1" id="KW-0812">Transmembrane</keyword>
<accession>A0A0L8GSM4</accession>
<feature type="transmembrane region" description="Helical" evidence="1">
    <location>
        <begin position="41"/>
        <end position="64"/>
    </location>
</feature>
<evidence type="ECO:0000313" key="2">
    <source>
        <dbReference type="EMBL" id="KOF79892.1"/>
    </source>
</evidence>
<dbReference type="EMBL" id="KQ420579">
    <property type="protein sequence ID" value="KOF79892.1"/>
    <property type="molecule type" value="Genomic_DNA"/>
</dbReference>
<keyword evidence="1" id="KW-0472">Membrane</keyword>
<reference evidence="2" key="1">
    <citation type="submission" date="2015-07" db="EMBL/GenBank/DDBJ databases">
        <title>MeaNS - Measles Nucleotide Surveillance Program.</title>
        <authorList>
            <person name="Tran T."/>
            <person name="Druce J."/>
        </authorList>
    </citation>
    <scope>NUCLEOTIDE SEQUENCE</scope>
    <source>
        <strain evidence="2">UCB-OBI-ISO-001</strain>
        <tissue evidence="2">Gonad</tissue>
    </source>
</reference>